<feature type="region of interest" description="Disordered" evidence="1">
    <location>
        <begin position="108"/>
        <end position="131"/>
    </location>
</feature>
<evidence type="ECO:0000313" key="3">
    <source>
        <dbReference type="Proteomes" id="UP001497382"/>
    </source>
</evidence>
<dbReference type="EMBL" id="CAXIEN010000157">
    <property type="protein sequence ID" value="CAL1282675.1"/>
    <property type="molecule type" value="Genomic_DNA"/>
</dbReference>
<evidence type="ECO:0000256" key="1">
    <source>
        <dbReference type="SAM" id="MobiDB-lite"/>
    </source>
</evidence>
<protein>
    <submittedName>
        <fullName evidence="2">Uncharacterized protein</fullName>
    </submittedName>
</protein>
<dbReference type="Proteomes" id="UP001497382">
    <property type="component" value="Unassembled WGS sequence"/>
</dbReference>
<dbReference type="AlphaFoldDB" id="A0AAV2AHM7"/>
<organism evidence="2 3">
    <name type="scientific">Larinioides sclopetarius</name>
    <dbReference type="NCBI Taxonomy" id="280406"/>
    <lineage>
        <taxon>Eukaryota</taxon>
        <taxon>Metazoa</taxon>
        <taxon>Ecdysozoa</taxon>
        <taxon>Arthropoda</taxon>
        <taxon>Chelicerata</taxon>
        <taxon>Arachnida</taxon>
        <taxon>Araneae</taxon>
        <taxon>Araneomorphae</taxon>
        <taxon>Entelegynae</taxon>
        <taxon>Araneoidea</taxon>
        <taxon>Araneidae</taxon>
        <taxon>Larinioides</taxon>
    </lineage>
</organism>
<evidence type="ECO:0000313" key="2">
    <source>
        <dbReference type="EMBL" id="CAL1282675.1"/>
    </source>
</evidence>
<accession>A0AAV2AHM7</accession>
<comment type="caution">
    <text evidence="2">The sequence shown here is derived from an EMBL/GenBank/DDBJ whole genome shotgun (WGS) entry which is preliminary data.</text>
</comment>
<keyword evidence="3" id="KW-1185">Reference proteome</keyword>
<reference evidence="2 3" key="1">
    <citation type="submission" date="2024-04" db="EMBL/GenBank/DDBJ databases">
        <authorList>
            <person name="Rising A."/>
            <person name="Reimegard J."/>
            <person name="Sonavane S."/>
            <person name="Akerstrom W."/>
            <person name="Nylinder S."/>
            <person name="Hedman E."/>
            <person name="Kallberg Y."/>
        </authorList>
    </citation>
    <scope>NUCLEOTIDE SEQUENCE [LARGE SCALE GENOMIC DNA]</scope>
</reference>
<sequence>MFLYHYFHFYEVLLGILVSDYKSPFRKIFFYSVRKDINYPIMKQPIIFSRVFQISCSFGRQNLFHEKSNQFQDFTIPALDQETCGGFLHICPELRVFTMERNSFTEEDTWSTKAESEELSGQKIKPVPTKETSAIPKIKVATSSPKVERGPIKETYAAPKPKLPRSLACNLDSTKAESEELWGQKIKPVPTTETSVIPKIKVATSSPKVEKGPIKRN</sequence>
<name>A0AAV2AHM7_9ARAC</name>
<proteinExistence type="predicted"/>
<gene>
    <name evidence="2" type="ORF">LARSCL_LOCUS12195</name>
</gene>